<comment type="caution">
    <text evidence="2">The sequence shown here is derived from an EMBL/GenBank/DDBJ whole genome shotgun (WGS) entry which is preliminary data.</text>
</comment>
<gene>
    <name evidence="2" type="ORF">GCM10009422_05410</name>
</gene>
<evidence type="ECO:0000313" key="3">
    <source>
        <dbReference type="Proteomes" id="UP001501352"/>
    </source>
</evidence>
<proteinExistence type="predicted"/>
<feature type="transmembrane region" description="Helical" evidence="1">
    <location>
        <begin position="47"/>
        <end position="65"/>
    </location>
</feature>
<reference evidence="3" key="1">
    <citation type="journal article" date="2019" name="Int. J. Syst. Evol. Microbiol.">
        <title>The Global Catalogue of Microorganisms (GCM) 10K type strain sequencing project: providing services to taxonomists for standard genome sequencing and annotation.</title>
        <authorList>
            <consortium name="The Broad Institute Genomics Platform"/>
            <consortium name="The Broad Institute Genome Sequencing Center for Infectious Disease"/>
            <person name="Wu L."/>
            <person name="Ma J."/>
        </authorList>
    </citation>
    <scope>NUCLEOTIDE SEQUENCE [LARGE SCALE GENOMIC DNA]</scope>
    <source>
        <strain evidence="3">JCM 12928</strain>
    </source>
</reference>
<keyword evidence="3" id="KW-1185">Reference proteome</keyword>
<evidence type="ECO:0000313" key="2">
    <source>
        <dbReference type="EMBL" id="GAA0613368.1"/>
    </source>
</evidence>
<accession>A0ABP3RNW4</accession>
<keyword evidence="1" id="KW-1133">Transmembrane helix</keyword>
<keyword evidence="1" id="KW-0812">Transmembrane</keyword>
<name>A0ABP3RNW4_9CAUL</name>
<sequence>MLRTLRLSRRLPANGMGAGMNRIDGDVASKIILILGVVLLIAERFWIPAATVFWLGIGFCCVGLGRIKELDQSRTPGRTTGS</sequence>
<evidence type="ECO:0000256" key="1">
    <source>
        <dbReference type="SAM" id="Phobius"/>
    </source>
</evidence>
<dbReference type="EMBL" id="BAAAGA010000001">
    <property type="protein sequence ID" value="GAA0613368.1"/>
    <property type="molecule type" value="Genomic_DNA"/>
</dbReference>
<keyword evidence="1" id="KW-0472">Membrane</keyword>
<organism evidence="2 3">
    <name type="scientific">Brevundimonas kwangchunensis</name>
    <dbReference type="NCBI Taxonomy" id="322163"/>
    <lineage>
        <taxon>Bacteria</taxon>
        <taxon>Pseudomonadati</taxon>
        <taxon>Pseudomonadota</taxon>
        <taxon>Alphaproteobacteria</taxon>
        <taxon>Caulobacterales</taxon>
        <taxon>Caulobacteraceae</taxon>
        <taxon>Brevundimonas</taxon>
    </lineage>
</organism>
<protein>
    <submittedName>
        <fullName evidence="2">Uncharacterized protein</fullName>
    </submittedName>
</protein>
<dbReference type="Proteomes" id="UP001501352">
    <property type="component" value="Unassembled WGS sequence"/>
</dbReference>